<evidence type="ECO:0000256" key="5">
    <source>
        <dbReference type="ARBA" id="ARBA00022670"/>
    </source>
</evidence>
<dbReference type="CDD" id="cd06242">
    <property type="entry name" value="M14-like"/>
    <property type="match status" value="1"/>
</dbReference>
<dbReference type="EMBL" id="CP094358">
    <property type="protein sequence ID" value="UOB16475.1"/>
    <property type="molecule type" value="Genomic_DNA"/>
</dbReference>
<reference evidence="13" key="1">
    <citation type="submission" date="2022-03" db="EMBL/GenBank/DDBJ databases">
        <title>Description of Abyssus ytuae gen. nov., sp. nov., a novel member of the family Flavobacteriaceae isolated from the sediment of Mariana Trench.</title>
        <authorList>
            <person name="Zhang J."/>
            <person name="Xu X."/>
        </authorList>
    </citation>
    <scope>NUCLEOTIDE SEQUENCE</scope>
    <source>
        <strain evidence="13">MT3330</strain>
    </source>
</reference>
<keyword evidence="9" id="KW-0325">Glycoprotein</keyword>
<evidence type="ECO:0000259" key="12">
    <source>
        <dbReference type="PROSITE" id="PS52035"/>
    </source>
</evidence>
<dbReference type="Gene3D" id="3.40.630.10">
    <property type="entry name" value="Zn peptidases"/>
    <property type="match status" value="1"/>
</dbReference>
<evidence type="ECO:0000256" key="8">
    <source>
        <dbReference type="ARBA" id="ARBA00023026"/>
    </source>
</evidence>
<gene>
    <name evidence="13" type="ORF">MQE35_12095</name>
</gene>
<accession>A0A9E6ZLI1</accession>
<keyword evidence="6 11" id="KW-0732">Signal</keyword>
<dbReference type="Proteomes" id="UP000831290">
    <property type="component" value="Chromosome"/>
</dbReference>
<protein>
    <submittedName>
        <fullName evidence="13">M14 family metallocarboxypeptidase</fullName>
    </submittedName>
</protein>
<sequence length="513" mass="58147">MKKSTFIIIGLLSVMYVTAQLNPQSKKITERYFPDADSIENVTPALQKKRGYTDYDELTSFLNSLKASHPGYVTIEYIGETQKGYNIPLIRLTNSGSDNEKIKVWMQGGLHGNEPASTEGLLYLLHTLLNNSSYTYLLDKIDLKVVPMANIDGYLKQSRYAANGLDLNRDQTKLMAPESIVLKQAFSDFNPQVGVDFHEFNPYRRDFAKMGSFGVAALYDIMFLYSGNLNIPENMRKATDSLFVENARKELDKNSLRYHDYMATATYSGETHFTLGSIHARSSATSYALTNTISSLIEVRGVHLGRTSFKRRIATTFSIAASYLKTAYDNSDQIKNEIVKAQNCATKSVVKSKRKVYKDTIQVIDLDTYDLMDLEITVRDALQSEPKLVREIPQAYLIDKECSELIKKLNVLGIKTNTLEEDTEYTVKGYLVTEFDNKDEPYEKMIRQSVKTEFIEKTIKFPKGTFIIPTNQKNAPLLTEILEPEATNSFVSFGVLETGLNKELPIYRLSKKN</sequence>
<evidence type="ECO:0000256" key="10">
    <source>
        <dbReference type="PROSITE-ProRule" id="PRU01379"/>
    </source>
</evidence>
<evidence type="ECO:0000256" key="6">
    <source>
        <dbReference type="ARBA" id="ARBA00022729"/>
    </source>
</evidence>
<keyword evidence="7" id="KW-0378">Hydrolase</keyword>
<comment type="subcellular location">
    <subcellularLocation>
        <location evidence="2">Secreted</location>
    </subcellularLocation>
</comment>
<dbReference type="InterPro" id="IPR000834">
    <property type="entry name" value="Peptidase_M14"/>
</dbReference>
<evidence type="ECO:0000256" key="7">
    <source>
        <dbReference type="ARBA" id="ARBA00022801"/>
    </source>
</evidence>
<evidence type="ECO:0000256" key="1">
    <source>
        <dbReference type="ARBA" id="ARBA00001947"/>
    </source>
</evidence>
<dbReference type="KEGG" id="fbm:MQE35_12095"/>
<comment type="similarity">
    <text evidence="3 10">Belongs to the peptidase M14 family.</text>
</comment>
<comment type="cofactor">
    <cofactor evidence="1">
        <name>Zn(2+)</name>
        <dbReference type="ChEBI" id="CHEBI:29105"/>
    </cofactor>
</comment>
<evidence type="ECO:0000313" key="13">
    <source>
        <dbReference type="EMBL" id="UOB16475.1"/>
    </source>
</evidence>
<feature type="active site" description="Proton donor/acceptor" evidence="10">
    <location>
        <position position="298"/>
    </location>
</feature>
<keyword evidence="5" id="KW-0645">Protease</keyword>
<dbReference type="RefSeq" id="WP_255841662.1">
    <property type="nucleotide sequence ID" value="NZ_CP094358.1"/>
</dbReference>
<evidence type="ECO:0000256" key="4">
    <source>
        <dbReference type="ARBA" id="ARBA00022525"/>
    </source>
</evidence>
<keyword evidence="8" id="KW-0843">Virulence</keyword>
<name>A0A9E6ZLI1_9FLAO</name>
<dbReference type="AlphaFoldDB" id="A0A9E6ZLI1"/>
<dbReference type="Pfam" id="PF00246">
    <property type="entry name" value="Peptidase_M14"/>
    <property type="match status" value="1"/>
</dbReference>
<dbReference type="PROSITE" id="PS52035">
    <property type="entry name" value="PEPTIDASE_M14"/>
    <property type="match status" value="1"/>
</dbReference>
<dbReference type="SMART" id="SM00631">
    <property type="entry name" value="Zn_pept"/>
    <property type="match status" value="1"/>
</dbReference>
<evidence type="ECO:0000313" key="14">
    <source>
        <dbReference type="Proteomes" id="UP000831290"/>
    </source>
</evidence>
<feature type="chain" id="PRO_5039053194" evidence="11">
    <location>
        <begin position="20"/>
        <end position="513"/>
    </location>
</feature>
<proteinExistence type="inferred from homology"/>
<feature type="signal peptide" evidence="11">
    <location>
        <begin position="1"/>
        <end position="19"/>
    </location>
</feature>
<dbReference type="PANTHER" id="PTHR11705:SF83">
    <property type="entry name" value="INACTIVE METALLOCARBOXYPEPTIDASE ECM14"/>
    <property type="match status" value="1"/>
</dbReference>
<evidence type="ECO:0000256" key="2">
    <source>
        <dbReference type="ARBA" id="ARBA00004613"/>
    </source>
</evidence>
<dbReference type="GO" id="GO:0004181">
    <property type="term" value="F:metallocarboxypeptidase activity"/>
    <property type="evidence" value="ECO:0007669"/>
    <property type="project" value="InterPro"/>
</dbReference>
<evidence type="ECO:0000256" key="3">
    <source>
        <dbReference type="ARBA" id="ARBA00005988"/>
    </source>
</evidence>
<feature type="domain" description="Peptidase M14" evidence="12">
    <location>
        <begin position="51"/>
        <end position="327"/>
    </location>
</feature>
<dbReference type="PANTHER" id="PTHR11705">
    <property type="entry name" value="PROTEASE FAMILY M14 CARBOXYPEPTIDASE A,B"/>
    <property type="match status" value="1"/>
</dbReference>
<dbReference type="GO" id="GO:0006508">
    <property type="term" value="P:proteolysis"/>
    <property type="evidence" value="ECO:0007669"/>
    <property type="project" value="UniProtKB-KW"/>
</dbReference>
<keyword evidence="14" id="KW-1185">Reference proteome</keyword>
<dbReference type="GO" id="GO:0005615">
    <property type="term" value="C:extracellular space"/>
    <property type="evidence" value="ECO:0007669"/>
    <property type="project" value="TreeGrafter"/>
</dbReference>
<organism evidence="13 14">
    <name type="scientific">Abyssalbus ytuae</name>
    <dbReference type="NCBI Taxonomy" id="2926907"/>
    <lineage>
        <taxon>Bacteria</taxon>
        <taxon>Pseudomonadati</taxon>
        <taxon>Bacteroidota</taxon>
        <taxon>Flavobacteriia</taxon>
        <taxon>Flavobacteriales</taxon>
        <taxon>Flavobacteriaceae</taxon>
        <taxon>Abyssalbus</taxon>
    </lineage>
</organism>
<evidence type="ECO:0000256" key="9">
    <source>
        <dbReference type="ARBA" id="ARBA00023180"/>
    </source>
</evidence>
<evidence type="ECO:0000256" key="11">
    <source>
        <dbReference type="SAM" id="SignalP"/>
    </source>
</evidence>
<dbReference type="GO" id="GO:0008270">
    <property type="term" value="F:zinc ion binding"/>
    <property type="evidence" value="ECO:0007669"/>
    <property type="project" value="InterPro"/>
</dbReference>
<dbReference type="SUPFAM" id="SSF53187">
    <property type="entry name" value="Zn-dependent exopeptidases"/>
    <property type="match status" value="1"/>
</dbReference>
<keyword evidence="4" id="KW-0964">Secreted</keyword>